<dbReference type="GO" id="GO:0008380">
    <property type="term" value="P:RNA splicing"/>
    <property type="evidence" value="ECO:0007669"/>
    <property type="project" value="UniProtKB-KW"/>
</dbReference>
<feature type="compositionally biased region" description="Basic and acidic residues" evidence="5">
    <location>
        <begin position="122"/>
        <end position="132"/>
    </location>
</feature>
<dbReference type="SMART" id="SM00360">
    <property type="entry name" value="RRM"/>
    <property type="match status" value="2"/>
</dbReference>
<keyword evidence="2 4" id="KW-0694">RNA-binding</keyword>
<feature type="region of interest" description="Disordered" evidence="5">
    <location>
        <begin position="1"/>
        <end position="320"/>
    </location>
</feature>
<evidence type="ECO:0000256" key="4">
    <source>
        <dbReference type="PROSITE-ProRule" id="PRU00176"/>
    </source>
</evidence>
<name>A0AAP0BKT5_9ASPA</name>
<evidence type="ECO:0000313" key="7">
    <source>
        <dbReference type="EMBL" id="KAK8941448.1"/>
    </source>
</evidence>
<dbReference type="InterPro" id="IPR035979">
    <property type="entry name" value="RBD_domain_sf"/>
</dbReference>
<keyword evidence="1" id="KW-0507">mRNA processing</keyword>
<dbReference type="InterPro" id="IPR012677">
    <property type="entry name" value="Nucleotide-bd_a/b_plait_sf"/>
</dbReference>
<protein>
    <recommendedName>
        <fullName evidence="6">RRM domain-containing protein</fullName>
    </recommendedName>
</protein>
<feature type="compositionally biased region" description="Polar residues" evidence="5">
    <location>
        <begin position="13"/>
        <end position="22"/>
    </location>
</feature>
<proteinExistence type="predicted"/>
<dbReference type="Gene3D" id="3.30.70.330">
    <property type="match status" value="4"/>
</dbReference>
<feature type="compositionally biased region" description="Basic and acidic residues" evidence="5">
    <location>
        <begin position="231"/>
        <end position="241"/>
    </location>
</feature>
<dbReference type="InterPro" id="IPR000504">
    <property type="entry name" value="RRM_dom"/>
</dbReference>
<feature type="compositionally biased region" description="Basic and acidic residues" evidence="5">
    <location>
        <begin position="148"/>
        <end position="167"/>
    </location>
</feature>
<feature type="domain" description="RRM" evidence="6">
    <location>
        <begin position="399"/>
        <end position="481"/>
    </location>
</feature>
<dbReference type="SUPFAM" id="SSF54928">
    <property type="entry name" value="RNA-binding domain, RBD"/>
    <property type="match status" value="2"/>
</dbReference>
<evidence type="ECO:0000256" key="5">
    <source>
        <dbReference type="SAM" id="MobiDB-lite"/>
    </source>
</evidence>
<sequence length="861" mass="95439">MGRTDKSKEGSRINPNEGTSARTRAFSFEDIISRRKKKQSSNTNEKDSKTGESLEISNNTLDHASPDRHQIMRTSNVCVKESCKKEESTSRKERNIMKRRYAGAHDMEVGVKVKSSHRKSSRDKESTKEKLSHHSSKTDNFPSLYEKSSGRKRLEDFEENDKYGEHYRKSKRDKKGDGYNDDNSRAKSSKKSNKHDFAKLHDTMYSERNGHKDYHAEHFYEVPRLRKRRPRSQEYDSERGRSASLSPLSRKHAFHVQDYEESYTDNSRKKHSDGDRYKASGNGAYSGGHHRKHGSGLGGYSPRKRKTEAAVKTPSPTVRSPERKVATWDQLPSGTNITNTGSSFASFPLAASKIIEAASFAATLSTAKTYPVTSINSASMVMSASLESVQLTQATRPLRRLYIENLPLSASEKSVIDCFNEILLSSSANHPQTKPCISCIINKDKAHALVEFLTPEDATAALAFDGNSFFGSTLKVRRPKDFVEAASGVTGVPEKTHDVATIVSDVVIDSPYKIFVGGISDLLSSKMLMDIASAFGPLKAYRFDFNKDINGLCAFLEYEDHSITSKACAGLDGLMLGGCILTAVRAFPDVNGKEDDAIPPSYAVPLHAKPLLANVSHVLQLRNVVNPEDLSILPENELEETLEDIRLECARFGTIKAAHLVRCSDDPKSEVSELSDSLNPPARLESNADSHLGSTETVDEMNNEENQQALNSNHAVVIKEDEIQEPAAPLEVSENIDNATNAQTEDNYHEDNAIFKSPAPQEMQVAELAEDANLDPVASYKDEGGGNEERKLVEQSNLKGSGEQLQAHVSDAFVPGSVLVEFQRKEAACSAAHCLHGRAYGELTVEVKYIPYDLYFKRFPK</sequence>
<keyword evidence="3" id="KW-0508">mRNA splicing</keyword>
<evidence type="ECO:0000256" key="2">
    <source>
        <dbReference type="ARBA" id="ARBA00022884"/>
    </source>
</evidence>
<dbReference type="Pfam" id="PF00076">
    <property type="entry name" value="RRM_1"/>
    <property type="match status" value="1"/>
</dbReference>
<feature type="region of interest" description="Disordered" evidence="5">
    <location>
        <begin position="666"/>
        <end position="695"/>
    </location>
</feature>
<feature type="compositionally biased region" description="Basic and acidic residues" evidence="5">
    <location>
        <begin position="194"/>
        <end position="224"/>
    </location>
</feature>
<keyword evidence="8" id="KW-1185">Reference proteome</keyword>
<comment type="caution">
    <text evidence="7">The sequence shown here is derived from an EMBL/GenBank/DDBJ whole genome shotgun (WGS) entry which is preliminary data.</text>
</comment>
<evidence type="ECO:0000259" key="6">
    <source>
        <dbReference type="PROSITE" id="PS50102"/>
    </source>
</evidence>
<dbReference type="Proteomes" id="UP001418222">
    <property type="component" value="Unassembled WGS sequence"/>
</dbReference>
<evidence type="ECO:0000313" key="8">
    <source>
        <dbReference type="Proteomes" id="UP001418222"/>
    </source>
</evidence>
<organism evidence="7 8">
    <name type="scientific">Platanthera zijinensis</name>
    <dbReference type="NCBI Taxonomy" id="2320716"/>
    <lineage>
        <taxon>Eukaryota</taxon>
        <taxon>Viridiplantae</taxon>
        <taxon>Streptophyta</taxon>
        <taxon>Embryophyta</taxon>
        <taxon>Tracheophyta</taxon>
        <taxon>Spermatophyta</taxon>
        <taxon>Magnoliopsida</taxon>
        <taxon>Liliopsida</taxon>
        <taxon>Asparagales</taxon>
        <taxon>Orchidaceae</taxon>
        <taxon>Orchidoideae</taxon>
        <taxon>Orchideae</taxon>
        <taxon>Orchidinae</taxon>
        <taxon>Platanthera</taxon>
    </lineage>
</organism>
<dbReference type="PANTHER" id="PTHR23139">
    <property type="entry name" value="RNA-BINDING PROTEIN"/>
    <property type="match status" value="1"/>
</dbReference>
<evidence type="ECO:0000256" key="3">
    <source>
        <dbReference type="ARBA" id="ARBA00023187"/>
    </source>
</evidence>
<evidence type="ECO:0000256" key="1">
    <source>
        <dbReference type="ARBA" id="ARBA00022664"/>
    </source>
</evidence>
<reference evidence="7 8" key="1">
    <citation type="journal article" date="2022" name="Nat. Plants">
        <title>Genomes of leafy and leafless Platanthera orchids illuminate the evolution of mycoheterotrophy.</title>
        <authorList>
            <person name="Li M.H."/>
            <person name="Liu K.W."/>
            <person name="Li Z."/>
            <person name="Lu H.C."/>
            <person name="Ye Q.L."/>
            <person name="Zhang D."/>
            <person name="Wang J.Y."/>
            <person name="Li Y.F."/>
            <person name="Zhong Z.M."/>
            <person name="Liu X."/>
            <person name="Yu X."/>
            <person name="Liu D.K."/>
            <person name="Tu X.D."/>
            <person name="Liu B."/>
            <person name="Hao Y."/>
            <person name="Liao X.Y."/>
            <person name="Jiang Y.T."/>
            <person name="Sun W.H."/>
            <person name="Chen J."/>
            <person name="Chen Y.Q."/>
            <person name="Ai Y."/>
            <person name="Zhai J.W."/>
            <person name="Wu S.S."/>
            <person name="Zhou Z."/>
            <person name="Hsiao Y.Y."/>
            <person name="Wu W.L."/>
            <person name="Chen Y.Y."/>
            <person name="Lin Y.F."/>
            <person name="Hsu J.L."/>
            <person name="Li C.Y."/>
            <person name="Wang Z.W."/>
            <person name="Zhao X."/>
            <person name="Zhong W.Y."/>
            <person name="Ma X.K."/>
            <person name="Ma L."/>
            <person name="Huang J."/>
            <person name="Chen G.Z."/>
            <person name="Huang M.Z."/>
            <person name="Huang L."/>
            <person name="Peng D.H."/>
            <person name="Luo Y.B."/>
            <person name="Zou S.Q."/>
            <person name="Chen S.P."/>
            <person name="Lan S."/>
            <person name="Tsai W.C."/>
            <person name="Van de Peer Y."/>
            <person name="Liu Z.J."/>
        </authorList>
    </citation>
    <scope>NUCLEOTIDE SEQUENCE [LARGE SCALE GENOMIC DNA]</scope>
    <source>
        <strain evidence="7">Lor287</strain>
    </source>
</reference>
<dbReference type="FunFam" id="3.30.70.330:FF:000879">
    <property type="entry name" value="Splicing factor U2af large subunit A"/>
    <property type="match status" value="1"/>
</dbReference>
<feature type="compositionally biased region" description="Basic and acidic residues" evidence="5">
    <location>
        <begin position="81"/>
        <end position="96"/>
    </location>
</feature>
<dbReference type="EMBL" id="JBBWWQ010000008">
    <property type="protein sequence ID" value="KAK8941448.1"/>
    <property type="molecule type" value="Genomic_DNA"/>
</dbReference>
<dbReference type="GO" id="GO:0003723">
    <property type="term" value="F:RNA binding"/>
    <property type="evidence" value="ECO:0007669"/>
    <property type="project" value="UniProtKB-UniRule"/>
</dbReference>
<dbReference type="PROSITE" id="PS50102">
    <property type="entry name" value="RRM"/>
    <property type="match status" value="1"/>
</dbReference>
<dbReference type="GO" id="GO:0006397">
    <property type="term" value="P:mRNA processing"/>
    <property type="evidence" value="ECO:0007669"/>
    <property type="project" value="UniProtKB-KW"/>
</dbReference>
<dbReference type="AlphaFoldDB" id="A0AAP0BKT5"/>
<feature type="compositionally biased region" description="Basic and acidic residues" evidence="5">
    <location>
        <begin position="1"/>
        <end position="11"/>
    </location>
</feature>
<feature type="compositionally biased region" description="Basic and acidic residues" evidence="5">
    <location>
        <begin position="174"/>
        <end position="185"/>
    </location>
</feature>
<gene>
    <name evidence="7" type="ORF">KSP39_PZI009794</name>
</gene>
<accession>A0AAP0BKT5</accession>